<protein>
    <recommendedName>
        <fullName evidence="7 17">Phosphoenolpyruvate-protein phosphotransferase</fullName>
        <ecNumber evidence="6 17">2.7.3.9</ecNumber>
    </recommendedName>
    <alternativeName>
        <fullName evidence="16 17">Phosphotransferase system, enzyme I</fullName>
    </alternativeName>
</protein>
<evidence type="ECO:0000256" key="16">
    <source>
        <dbReference type="ARBA" id="ARBA00033235"/>
    </source>
</evidence>
<gene>
    <name evidence="24" type="primary">ptsI</name>
    <name evidence="24" type="ORF">Voc01_006350</name>
</gene>
<evidence type="ECO:0000256" key="5">
    <source>
        <dbReference type="ARBA" id="ARBA00007837"/>
    </source>
</evidence>
<evidence type="ECO:0000256" key="19">
    <source>
        <dbReference type="PIRSR" id="PIRSR000732-2"/>
    </source>
</evidence>
<feature type="domain" description="Phosphotransferase system enzyme I N-terminal" evidence="23">
    <location>
        <begin position="5"/>
        <end position="125"/>
    </location>
</feature>
<dbReference type="GO" id="GO:0009401">
    <property type="term" value="P:phosphoenolpyruvate-dependent sugar phosphotransferase system"/>
    <property type="evidence" value="ECO:0007669"/>
    <property type="project" value="UniProtKB-KW"/>
</dbReference>
<evidence type="ECO:0000259" key="23">
    <source>
        <dbReference type="Pfam" id="PF05524"/>
    </source>
</evidence>
<dbReference type="PIRSF" id="PIRSF000732">
    <property type="entry name" value="PTS_enzyme_I"/>
    <property type="match status" value="1"/>
</dbReference>
<dbReference type="InterPro" id="IPR036618">
    <property type="entry name" value="PtsI_HPr-bd_sf"/>
</dbReference>
<dbReference type="AlphaFoldDB" id="A0A8J3ZMT2"/>
<evidence type="ECO:0000256" key="9">
    <source>
        <dbReference type="ARBA" id="ARBA00022490"/>
    </source>
</evidence>
<evidence type="ECO:0000256" key="14">
    <source>
        <dbReference type="ARBA" id="ARBA00022777"/>
    </source>
</evidence>
<comment type="similarity">
    <text evidence="5 17">Belongs to the PEP-utilizing enzyme family.</text>
</comment>
<feature type="binding site" evidence="19">
    <location>
        <begin position="434"/>
        <end position="435"/>
    </location>
    <ligand>
        <name>phosphoenolpyruvate</name>
        <dbReference type="ChEBI" id="CHEBI:58702"/>
    </ligand>
</feature>
<feature type="binding site" evidence="19">
    <location>
        <position position="286"/>
    </location>
    <ligand>
        <name>phosphoenolpyruvate</name>
        <dbReference type="ChEBI" id="CHEBI:58702"/>
    </ligand>
</feature>
<evidence type="ECO:0000256" key="18">
    <source>
        <dbReference type="PIRSR" id="PIRSR000732-1"/>
    </source>
</evidence>
<evidence type="ECO:0000256" key="15">
    <source>
        <dbReference type="ARBA" id="ARBA00022842"/>
    </source>
</evidence>
<dbReference type="InterPro" id="IPR008279">
    <property type="entry name" value="PEP-util_enz_mobile_dom"/>
</dbReference>
<dbReference type="SUPFAM" id="SSF51621">
    <property type="entry name" value="Phosphoenolpyruvate/pyruvate domain"/>
    <property type="match status" value="1"/>
</dbReference>
<evidence type="ECO:0000256" key="12">
    <source>
        <dbReference type="ARBA" id="ARBA00022683"/>
    </source>
</evidence>
<keyword evidence="11 17" id="KW-0808">Transferase</keyword>
<keyword evidence="14 17" id="KW-0418">Kinase</keyword>
<dbReference type="InterPro" id="IPR018274">
    <property type="entry name" value="PEP_util_AS"/>
</dbReference>
<dbReference type="Proteomes" id="UP000635606">
    <property type="component" value="Unassembled WGS sequence"/>
</dbReference>
<reference evidence="24" key="1">
    <citation type="submission" date="2021-01" db="EMBL/GenBank/DDBJ databases">
        <title>Whole genome shotgun sequence of Virgisporangium ochraceum NBRC 16418.</title>
        <authorList>
            <person name="Komaki H."/>
            <person name="Tamura T."/>
        </authorList>
    </citation>
    <scope>NUCLEOTIDE SEQUENCE</scope>
    <source>
        <strain evidence="24">NBRC 16418</strain>
    </source>
</reference>
<dbReference type="SUPFAM" id="SSF47831">
    <property type="entry name" value="Enzyme I of the PEP:sugar phosphotransferase system HPr-binding (sub)domain"/>
    <property type="match status" value="1"/>
</dbReference>
<comment type="catalytic activity">
    <reaction evidence="1 17">
        <text>L-histidyl-[protein] + phosphoenolpyruvate = N(pros)-phospho-L-histidyl-[protein] + pyruvate</text>
        <dbReference type="Rhea" id="RHEA:23880"/>
        <dbReference type="Rhea" id="RHEA-COMP:9745"/>
        <dbReference type="Rhea" id="RHEA-COMP:9746"/>
        <dbReference type="ChEBI" id="CHEBI:15361"/>
        <dbReference type="ChEBI" id="CHEBI:29979"/>
        <dbReference type="ChEBI" id="CHEBI:58702"/>
        <dbReference type="ChEBI" id="CHEBI:64837"/>
        <dbReference type="EC" id="2.7.3.9"/>
    </reaction>
</comment>
<comment type="function">
    <text evidence="3 17">General (non sugar-specific) component of the phosphoenolpyruvate-dependent sugar phosphotransferase system (sugar PTS). This major carbohydrate active-transport system catalyzes the phosphorylation of incoming sugar substrates concomitantly with their translocation across the cell membrane. Enzyme I transfers the phosphoryl group from phosphoenolpyruvate (PEP) to the phosphoryl carrier protein (HPr).</text>
</comment>
<dbReference type="SUPFAM" id="SSF52009">
    <property type="entry name" value="Phosphohistidine domain"/>
    <property type="match status" value="1"/>
</dbReference>
<dbReference type="InterPro" id="IPR040442">
    <property type="entry name" value="Pyrv_kinase-like_dom_sf"/>
</dbReference>
<feature type="binding site" evidence="19">
    <location>
        <position position="322"/>
    </location>
    <ligand>
        <name>phosphoenolpyruvate</name>
        <dbReference type="ChEBI" id="CHEBI:58702"/>
    </ligand>
</feature>
<comment type="cofactor">
    <cofactor evidence="2 17 20">
        <name>Mg(2+)</name>
        <dbReference type="ChEBI" id="CHEBI:18420"/>
    </cofactor>
</comment>
<dbReference type="Gene3D" id="3.20.20.60">
    <property type="entry name" value="Phosphoenolpyruvate-binding domains"/>
    <property type="match status" value="1"/>
</dbReference>
<feature type="domain" description="PEP-utilising enzyme C-terminal" evidence="22">
    <location>
        <begin position="254"/>
        <end position="519"/>
    </location>
</feature>
<keyword evidence="10 17" id="KW-0762">Sugar transport</keyword>
<evidence type="ECO:0000256" key="1">
    <source>
        <dbReference type="ARBA" id="ARBA00000683"/>
    </source>
</evidence>
<keyword evidence="12 17" id="KW-0598">Phosphotransferase system</keyword>
<evidence type="ECO:0000256" key="8">
    <source>
        <dbReference type="ARBA" id="ARBA00022448"/>
    </source>
</evidence>
<evidence type="ECO:0000256" key="13">
    <source>
        <dbReference type="ARBA" id="ARBA00022723"/>
    </source>
</evidence>
<evidence type="ECO:0000313" key="24">
    <source>
        <dbReference type="EMBL" id="GIJ65718.1"/>
    </source>
</evidence>
<feature type="binding site" evidence="19">
    <location>
        <position position="445"/>
    </location>
    <ligand>
        <name>phosphoenolpyruvate</name>
        <dbReference type="ChEBI" id="CHEBI:58702"/>
    </ligand>
</feature>
<dbReference type="PROSITE" id="PS00370">
    <property type="entry name" value="PEP_ENZYMES_PHOS_SITE"/>
    <property type="match status" value="1"/>
</dbReference>
<dbReference type="InterPro" id="IPR024692">
    <property type="entry name" value="PTS_EI"/>
</dbReference>
<keyword evidence="13 17" id="KW-0479">Metal-binding</keyword>
<feature type="active site" description="Proton donor" evidence="18">
    <location>
        <position position="482"/>
    </location>
</feature>
<dbReference type="InterPro" id="IPR036637">
    <property type="entry name" value="Phosphohistidine_dom_sf"/>
</dbReference>
<organism evidence="24 25">
    <name type="scientific">Virgisporangium ochraceum</name>
    <dbReference type="NCBI Taxonomy" id="65505"/>
    <lineage>
        <taxon>Bacteria</taxon>
        <taxon>Bacillati</taxon>
        <taxon>Actinomycetota</taxon>
        <taxon>Actinomycetes</taxon>
        <taxon>Micromonosporales</taxon>
        <taxon>Micromonosporaceae</taxon>
        <taxon>Virgisporangium</taxon>
    </lineage>
</organism>
<evidence type="ECO:0000256" key="10">
    <source>
        <dbReference type="ARBA" id="ARBA00022597"/>
    </source>
</evidence>
<dbReference type="GO" id="GO:0008965">
    <property type="term" value="F:phosphoenolpyruvate-protein phosphotransferase activity"/>
    <property type="evidence" value="ECO:0007669"/>
    <property type="project" value="UniProtKB-EC"/>
</dbReference>
<comment type="caution">
    <text evidence="24">The sequence shown here is derived from an EMBL/GenBank/DDBJ whole genome shotgun (WGS) entry which is preliminary data.</text>
</comment>
<dbReference type="PROSITE" id="PS00742">
    <property type="entry name" value="PEP_ENZYMES_2"/>
    <property type="match status" value="1"/>
</dbReference>
<dbReference type="PRINTS" id="PR01736">
    <property type="entry name" value="PHPHTRNFRASE"/>
</dbReference>
<dbReference type="RefSeq" id="WP_203925719.1">
    <property type="nucleotide sequence ID" value="NZ_BOPH01000008.1"/>
</dbReference>
<dbReference type="EC" id="2.7.3.9" evidence="6 17"/>
<evidence type="ECO:0000256" key="17">
    <source>
        <dbReference type="PIRNR" id="PIRNR000732"/>
    </source>
</evidence>
<sequence length="550" mass="56222">MAELKGIGVSPGAAGGPVYKVAPPPKLPTTRPAALDTEVEAKRAVAALASVTAELTRRADAAAAAGKGEAAEILRAEAMMAEDPELADAVAQAARDGMSAAHAIDAALAVHRAAFEEAGGYLAERVADLDDIRNRGVAICLGLPMPGIPSPGHPFVLVARDLAPADTAQLNRDEVVALVTEDGGPTSHTAILARSLGIAAVVRCAGALDLADGALVIVDGGRGSVRVDPGAAEVEAIAEAEAARQERLRSGGGPGRTSDGHQVALYANIGRAKDLIDDVEGVGLFRTELLYLDRSDAPSYDEQVAAYTAVFAALPGRKVVLRTLDAGADKPLPFLQQADEPNPALGVRGLRISWRRPDVLETQLKAVAEAARSASAEVWVMAPMVATPQEAATFVAACRAAGLPTAGAMVEIPAAALRAGALLEEVDFLSIGTNDLSQYTFASDRQVGELAELLDPWQPALLSLIAMCASAGKAAGKPVGVCGEAAADPGLAVVLTGLGITSLSMSPRSIPAVREALAGHTLEDCQRLAAAALAAETAELARQAVLTPVT</sequence>
<dbReference type="GO" id="GO:0005737">
    <property type="term" value="C:cytoplasm"/>
    <property type="evidence" value="ECO:0007669"/>
    <property type="project" value="UniProtKB-SubCell"/>
</dbReference>
<name>A0A8J3ZMT2_9ACTN</name>
<dbReference type="Pfam" id="PF05524">
    <property type="entry name" value="PEP-utilisers_N"/>
    <property type="match status" value="1"/>
</dbReference>
<evidence type="ECO:0000256" key="11">
    <source>
        <dbReference type="ARBA" id="ARBA00022679"/>
    </source>
</evidence>
<keyword evidence="8 17" id="KW-0813">Transport</keyword>
<proteinExistence type="inferred from homology"/>
<dbReference type="PANTHER" id="PTHR46244:SF3">
    <property type="entry name" value="PHOSPHOENOLPYRUVATE-PROTEIN PHOSPHOTRANSFERASE"/>
    <property type="match status" value="1"/>
</dbReference>
<comment type="subcellular location">
    <subcellularLocation>
        <location evidence="4 17">Cytoplasm</location>
    </subcellularLocation>
</comment>
<feature type="active site" description="Tele-phosphohistidine intermediate" evidence="18">
    <location>
        <position position="188"/>
    </location>
</feature>
<evidence type="ECO:0000256" key="3">
    <source>
        <dbReference type="ARBA" id="ARBA00002728"/>
    </source>
</evidence>
<dbReference type="InterPro" id="IPR006318">
    <property type="entry name" value="PTS_EI-like"/>
</dbReference>
<dbReference type="Gene3D" id="1.10.274.10">
    <property type="entry name" value="PtsI, HPr-binding domain"/>
    <property type="match status" value="1"/>
</dbReference>
<evidence type="ECO:0000256" key="20">
    <source>
        <dbReference type="PIRSR" id="PIRSR000732-3"/>
    </source>
</evidence>
<dbReference type="InterPro" id="IPR050499">
    <property type="entry name" value="PEP-utilizing_PTS_enzyme"/>
</dbReference>
<keyword evidence="9 17" id="KW-0963">Cytoplasm</keyword>
<dbReference type="PANTHER" id="PTHR46244">
    <property type="entry name" value="PHOSPHOENOLPYRUVATE-PROTEIN PHOSPHOTRANSFERASE"/>
    <property type="match status" value="1"/>
</dbReference>
<dbReference type="Gene3D" id="3.50.30.10">
    <property type="entry name" value="Phosphohistidine domain"/>
    <property type="match status" value="1"/>
</dbReference>
<dbReference type="GO" id="GO:0046872">
    <property type="term" value="F:metal ion binding"/>
    <property type="evidence" value="ECO:0007669"/>
    <property type="project" value="UniProtKB-KW"/>
</dbReference>
<feature type="domain" description="PEP-utilising enzyme mobile" evidence="21">
    <location>
        <begin position="155"/>
        <end position="223"/>
    </location>
</feature>
<evidence type="ECO:0000256" key="4">
    <source>
        <dbReference type="ARBA" id="ARBA00004496"/>
    </source>
</evidence>
<dbReference type="Pfam" id="PF02896">
    <property type="entry name" value="PEP-utilizers_C"/>
    <property type="match status" value="1"/>
</dbReference>
<dbReference type="EMBL" id="BOPH01000008">
    <property type="protein sequence ID" value="GIJ65718.1"/>
    <property type="molecule type" value="Genomic_DNA"/>
</dbReference>
<evidence type="ECO:0000313" key="25">
    <source>
        <dbReference type="Proteomes" id="UP000635606"/>
    </source>
</evidence>
<dbReference type="GO" id="GO:0016301">
    <property type="term" value="F:kinase activity"/>
    <property type="evidence" value="ECO:0007669"/>
    <property type="project" value="UniProtKB-KW"/>
</dbReference>
<dbReference type="NCBIfam" id="TIGR01417">
    <property type="entry name" value="PTS_I_fam"/>
    <property type="match status" value="1"/>
</dbReference>
<feature type="binding site" evidence="20">
    <location>
        <position position="411"/>
    </location>
    <ligand>
        <name>Mg(2+)</name>
        <dbReference type="ChEBI" id="CHEBI:18420"/>
    </ligand>
</feature>
<evidence type="ECO:0000256" key="2">
    <source>
        <dbReference type="ARBA" id="ARBA00001946"/>
    </source>
</evidence>
<evidence type="ECO:0000256" key="6">
    <source>
        <dbReference type="ARBA" id="ARBA00012232"/>
    </source>
</evidence>
<accession>A0A8J3ZMT2</accession>
<feature type="binding site" evidence="20">
    <location>
        <position position="435"/>
    </location>
    <ligand>
        <name>Mg(2+)</name>
        <dbReference type="ChEBI" id="CHEBI:18420"/>
    </ligand>
</feature>
<dbReference type="InterPro" id="IPR015813">
    <property type="entry name" value="Pyrv/PenolPyrv_kinase-like_dom"/>
</dbReference>
<dbReference type="InterPro" id="IPR000121">
    <property type="entry name" value="PEP_util_C"/>
</dbReference>
<evidence type="ECO:0000256" key="7">
    <source>
        <dbReference type="ARBA" id="ARBA00016544"/>
    </source>
</evidence>
<keyword evidence="25" id="KW-1185">Reference proteome</keyword>
<evidence type="ECO:0000259" key="21">
    <source>
        <dbReference type="Pfam" id="PF00391"/>
    </source>
</evidence>
<dbReference type="InterPro" id="IPR023151">
    <property type="entry name" value="PEP_util_CS"/>
</dbReference>
<dbReference type="InterPro" id="IPR008731">
    <property type="entry name" value="PTS_EIN"/>
</dbReference>
<keyword evidence="15 17" id="KW-0460">Magnesium</keyword>
<evidence type="ECO:0000259" key="22">
    <source>
        <dbReference type="Pfam" id="PF02896"/>
    </source>
</evidence>
<dbReference type="Pfam" id="PF00391">
    <property type="entry name" value="PEP-utilizers"/>
    <property type="match status" value="1"/>
</dbReference>